<dbReference type="RefSeq" id="XP_028472139.1">
    <property type="nucleotide sequence ID" value="XM_028619566.1"/>
</dbReference>
<sequence length="311" mass="34912">MPMAKIEPLPDDSGPLTRSTAQEMKDDWEDQHLVRARATTREPPRPRSLRQRVAHGVCGRECGPISSFSSGCRSRTMCSWSQQLLPHTADLVKLARGPHTEQLPDSFLPVYTTDDPAQSAVKDEQTMGSKELKLYMRQSKVSVKVYRRVLAAYERRHPVSVGWPFWLNSARGGFHHVPDKSTFPAPNPITTLPTNVSSAQLNHQVEKLVRCPYEIWCKVSKSSPSFHPSAIDTAVEHIMIRRSWHSVPYALWLDVPKTLPLSRRTVASQTVAIEVTDPAQARHLTMPPSITLMAALGHQQESAHGHKRPYA</sequence>
<comment type="caution">
    <text evidence="2">The sequence shown here is derived from an EMBL/GenBank/DDBJ whole genome shotgun (WGS) entry which is preliminary data.</text>
</comment>
<keyword evidence="3" id="KW-1185">Reference proteome</keyword>
<evidence type="ECO:0000313" key="3">
    <source>
        <dbReference type="Proteomes" id="UP000279236"/>
    </source>
</evidence>
<dbReference type="GeneID" id="39588475"/>
<dbReference type="STRING" id="105984.A0A427XDT8"/>
<evidence type="ECO:0000313" key="2">
    <source>
        <dbReference type="EMBL" id="RSH76992.1"/>
    </source>
</evidence>
<evidence type="ECO:0000256" key="1">
    <source>
        <dbReference type="SAM" id="MobiDB-lite"/>
    </source>
</evidence>
<dbReference type="AlphaFoldDB" id="A0A427XDT8"/>
<name>A0A427XDT8_9TREE</name>
<dbReference type="Proteomes" id="UP000279236">
    <property type="component" value="Unassembled WGS sequence"/>
</dbReference>
<dbReference type="EMBL" id="RSCE01000019">
    <property type="protein sequence ID" value="RSH76992.1"/>
    <property type="molecule type" value="Genomic_DNA"/>
</dbReference>
<reference evidence="2 3" key="1">
    <citation type="submission" date="2018-11" db="EMBL/GenBank/DDBJ databases">
        <title>Genome sequence of Apiotrichum porosum DSM 27194.</title>
        <authorList>
            <person name="Aliyu H."/>
            <person name="Gorte O."/>
            <person name="Ochsenreither K."/>
        </authorList>
    </citation>
    <scope>NUCLEOTIDE SEQUENCE [LARGE SCALE GENOMIC DNA]</scope>
    <source>
        <strain evidence="2 3">DSM 27194</strain>
    </source>
</reference>
<proteinExistence type="predicted"/>
<feature type="region of interest" description="Disordered" evidence="1">
    <location>
        <begin position="1"/>
        <end position="52"/>
    </location>
</feature>
<organism evidence="2 3">
    <name type="scientific">Apiotrichum porosum</name>
    <dbReference type="NCBI Taxonomy" id="105984"/>
    <lineage>
        <taxon>Eukaryota</taxon>
        <taxon>Fungi</taxon>
        <taxon>Dikarya</taxon>
        <taxon>Basidiomycota</taxon>
        <taxon>Agaricomycotina</taxon>
        <taxon>Tremellomycetes</taxon>
        <taxon>Trichosporonales</taxon>
        <taxon>Trichosporonaceae</taxon>
        <taxon>Apiotrichum</taxon>
    </lineage>
</organism>
<accession>A0A427XDT8</accession>
<gene>
    <name evidence="2" type="ORF">EHS24_003932</name>
</gene>
<protein>
    <submittedName>
        <fullName evidence="2">Uncharacterized protein</fullName>
    </submittedName>
</protein>